<dbReference type="SMART" id="SM00297">
    <property type="entry name" value="BROMO"/>
    <property type="match status" value="1"/>
</dbReference>
<keyword evidence="9" id="KW-1185">Reference proteome</keyword>
<dbReference type="Proteomes" id="UP001301350">
    <property type="component" value="Unassembled WGS sequence"/>
</dbReference>
<dbReference type="CDD" id="cd04369">
    <property type="entry name" value="Bromodomain"/>
    <property type="match status" value="1"/>
</dbReference>
<evidence type="ECO:0000313" key="8">
    <source>
        <dbReference type="EMBL" id="KAK4538751.1"/>
    </source>
</evidence>
<feature type="region of interest" description="Disordered" evidence="5">
    <location>
        <begin position="1"/>
        <end position="33"/>
    </location>
</feature>
<dbReference type="InterPro" id="IPR000679">
    <property type="entry name" value="Znf_GATA"/>
</dbReference>
<dbReference type="PANTHER" id="PTHR22881:SF27">
    <property type="entry name" value="BROMODOMAIN CONTAINING 7_9"/>
    <property type="match status" value="1"/>
</dbReference>
<sequence>MDIQDETVVEGGHHAGTTPAPSDEREDAADVSTEVSTRETLEHAAAAAVAQSMALRAEPPLTRTVPRVVSHGRPPPGAAGRTSEQHIRDILLRALDRIRAQDVHHIFAEPVDPVAVPQYRQVIEHPMDLGTVRDKVLHNQYRSFPAFARDCNLIWDNCFRFNPTDSIFYRAAQVCQREAKTALRRARDRFRAARDPVVHAFMGNDNSNNSNDNTSVNTGDAVTAAASASRKRPRMEAPEGSSAPPPRVTLVAAEGTSATSSYADTHRSWLFESVPGATAFHESTASKRPPDCDIPAAASHRTSALLPADISPAVSPYPPGSGGPLPADLAPKPNALLQGTQPEALTTELARLWPQPLLRISSSLMALLDRVWHQLTLLERQRLDPARSAARWPPPPGAASASSTWRMAQAHREALASLASVSRPPYVRPQSPYGVTAAPLDSTPAERLADGDAAHALLSTLPYRPNPCRPRAGQTQLPLLEYRRSLVQFMAGERAIPHWEQRLAAVLSPYRQLERYRRAVRAQREQWQTARRQALQREMKQWTRACRAVSERAAQRKQAGADDDWIRDAVLDAPLAEHLQIVPLNMVNVSAPYGVSMSELLALRKALAEPWQRAGLSMNWLDRMVEHTRRALREVNADAAVSATTGSGGGGGVASGGPSRVGGGEAVSRVPPRMPVAAAAPGGVAASRLTVSRGEAVTAARVPRPPSLTPEAWNAAARRVTPGIGNNNNNNNNNTAIRPGGMAPPRHHPPSASGYGGSLSASVYIGRCANCGTTETPGWRQGETADQRLCNACGLFWAKYRKQRPGHLWKKEVDKQAAMTAAATASSRPVSRAPTAERSTTTTTTTTTGTATGTVAAATVATATRASPHTQEPVQGVRPRQENAPDPTP</sequence>
<keyword evidence="3" id="KW-0863">Zinc-finger</keyword>
<evidence type="ECO:0000256" key="5">
    <source>
        <dbReference type="SAM" id="MobiDB-lite"/>
    </source>
</evidence>
<dbReference type="PROSITE" id="PS50014">
    <property type="entry name" value="BROMODOMAIN_2"/>
    <property type="match status" value="1"/>
</dbReference>
<evidence type="ECO:0000256" key="4">
    <source>
        <dbReference type="SAM" id="Coils"/>
    </source>
</evidence>
<dbReference type="PROSITE" id="PS00633">
    <property type="entry name" value="BROMODOMAIN_1"/>
    <property type="match status" value="1"/>
</dbReference>
<dbReference type="GO" id="GO:0043565">
    <property type="term" value="F:sequence-specific DNA binding"/>
    <property type="evidence" value="ECO:0007669"/>
    <property type="project" value="InterPro"/>
</dbReference>
<dbReference type="PANTHER" id="PTHR22881">
    <property type="entry name" value="BROMODOMAIN CONTAINING PROTEIN"/>
    <property type="match status" value="1"/>
</dbReference>
<dbReference type="InterPro" id="IPR036427">
    <property type="entry name" value="Bromodomain-like_sf"/>
</dbReference>
<feature type="coiled-coil region" evidence="4">
    <location>
        <begin position="513"/>
        <end position="552"/>
    </location>
</feature>
<accession>A0AAV9J381</accession>
<dbReference type="Pfam" id="PF00439">
    <property type="entry name" value="Bromodomain"/>
    <property type="match status" value="1"/>
</dbReference>
<dbReference type="AlphaFoldDB" id="A0AAV9J381"/>
<dbReference type="InterPro" id="IPR051831">
    <property type="entry name" value="Bromodomain_contain_prot"/>
</dbReference>
<dbReference type="SMART" id="SM00401">
    <property type="entry name" value="ZnF_GATA"/>
    <property type="match status" value="1"/>
</dbReference>
<dbReference type="PROSITE" id="PS50114">
    <property type="entry name" value="GATA_ZN_FINGER_2"/>
    <property type="match status" value="1"/>
</dbReference>
<keyword evidence="4" id="KW-0175">Coiled coil</keyword>
<dbReference type="CDD" id="cd00202">
    <property type="entry name" value="ZnF_GATA"/>
    <property type="match status" value="1"/>
</dbReference>
<dbReference type="InterPro" id="IPR018359">
    <property type="entry name" value="Bromodomain_CS"/>
</dbReference>
<feature type="region of interest" description="Disordered" evidence="5">
    <location>
        <begin position="819"/>
        <end position="889"/>
    </location>
</feature>
<evidence type="ECO:0000259" key="6">
    <source>
        <dbReference type="PROSITE" id="PS50014"/>
    </source>
</evidence>
<feature type="domain" description="GATA-type" evidence="7">
    <location>
        <begin position="767"/>
        <end position="816"/>
    </location>
</feature>
<feature type="compositionally biased region" description="Low complexity" evidence="5">
    <location>
        <begin position="203"/>
        <end position="220"/>
    </location>
</feature>
<feature type="compositionally biased region" description="Gly residues" evidence="5">
    <location>
        <begin position="646"/>
        <end position="665"/>
    </location>
</feature>
<keyword evidence="3" id="KW-0862">Zinc</keyword>
<reference evidence="8 9" key="1">
    <citation type="submission" date="2022-07" db="EMBL/GenBank/DDBJ databases">
        <title>Genome-wide signatures of adaptation to extreme environments.</title>
        <authorList>
            <person name="Cho C.H."/>
            <person name="Yoon H.S."/>
        </authorList>
    </citation>
    <scope>NUCLEOTIDE SEQUENCE [LARGE SCALE GENOMIC DNA]</scope>
    <source>
        <strain evidence="8 9">DBV 063 E5</strain>
    </source>
</reference>
<evidence type="ECO:0000256" key="2">
    <source>
        <dbReference type="PROSITE-ProRule" id="PRU00035"/>
    </source>
</evidence>
<gene>
    <name evidence="8" type="ORF">CDCA_CDCA20G4776</name>
</gene>
<dbReference type="GO" id="GO:0008270">
    <property type="term" value="F:zinc ion binding"/>
    <property type="evidence" value="ECO:0007669"/>
    <property type="project" value="UniProtKB-KW"/>
</dbReference>
<evidence type="ECO:0000313" key="9">
    <source>
        <dbReference type="Proteomes" id="UP001301350"/>
    </source>
</evidence>
<name>A0AAV9J381_CYACA</name>
<evidence type="ECO:0000256" key="3">
    <source>
        <dbReference type="PROSITE-ProRule" id="PRU00094"/>
    </source>
</evidence>
<dbReference type="Gene3D" id="3.30.50.10">
    <property type="entry name" value="Erythroid Transcription Factor GATA-1, subunit A"/>
    <property type="match status" value="1"/>
</dbReference>
<evidence type="ECO:0000259" key="7">
    <source>
        <dbReference type="PROSITE" id="PS50114"/>
    </source>
</evidence>
<evidence type="ECO:0000256" key="1">
    <source>
        <dbReference type="ARBA" id="ARBA00023117"/>
    </source>
</evidence>
<protein>
    <submittedName>
        <fullName evidence="8">Uncharacterized protein</fullName>
    </submittedName>
</protein>
<feature type="compositionally biased region" description="Low complexity" evidence="5">
    <location>
        <begin position="840"/>
        <end position="864"/>
    </location>
</feature>
<organism evidence="8 9">
    <name type="scientific">Cyanidium caldarium</name>
    <name type="common">Red alga</name>
    <dbReference type="NCBI Taxonomy" id="2771"/>
    <lineage>
        <taxon>Eukaryota</taxon>
        <taxon>Rhodophyta</taxon>
        <taxon>Bangiophyceae</taxon>
        <taxon>Cyanidiales</taxon>
        <taxon>Cyanidiaceae</taxon>
        <taxon>Cyanidium</taxon>
    </lineage>
</organism>
<dbReference type="SUPFAM" id="SSF47370">
    <property type="entry name" value="Bromodomain"/>
    <property type="match status" value="1"/>
</dbReference>
<feature type="region of interest" description="Disordered" evidence="5">
    <location>
        <begin position="720"/>
        <end position="755"/>
    </location>
</feature>
<feature type="region of interest" description="Disordered" evidence="5">
    <location>
        <begin position="642"/>
        <end position="669"/>
    </location>
</feature>
<dbReference type="PRINTS" id="PR00503">
    <property type="entry name" value="BROMODOMAIN"/>
</dbReference>
<dbReference type="InterPro" id="IPR013088">
    <property type="entry name" value="Znf_NHR/GATA"/>
</dbReference>
<keyword evidence="1 2" id="KW-0103">Bromodomain</keyword>
<feature type="region of interest" description="Disordered" evidence="5">
    <location>
        <begin position="61"/>
        <end position="84"/>
    </location>
</feature>
<proteinExistence type="predicted"/>
<dbReference type="Gene3D" id="1.20.920.10">
    <property type="entry name" value="Bromodomain-like"/>
    <property type="match status" value="1"/>
</dbReference>
<dbReference type="InterPro" id="IPR001487">
    <property type="entry name" value="Bromodomain"/>
</dbReference>
<dbReference type="Pfam" id="PF00320">
    <property type="entry name" value="GATA"/>
    <property type="match status" value="1"/>
</dbReference>
<feature type="region of interest" description="Disordered" evidence="5">
    <location>
        <begin position="200"/>
        <end position="247"/>
    </location>
</feature>
<keyword evidence="3" id="KW-0479">Metal-binding</keyword>
<dbReference type="GO" id="GO:0006355">
    <property type="term" value="P:regulation of DNA-templated transcription"/>
    <property type="evidence" value="ECO:0007669"/>
    <property type="project" value="InterPro"/>
</dbReference>
<dbReference type="SUPFAM" id="SSF57716">
    <property type="entry name" value="Glucocorticoid receptor-like (DNA-binding domain)"/>
    <property type="match status" value="1"/>
</dbReference>
<feature type="region of interest" description="Disordered" evidence="5">
    <location>
        <begin position="310"/>
        <end position="332"/>
    </location>
</feature>
<comment type="caution">
    <text evidence="8">The sequence shown here is derived from an EMBL/GenBank/DDBJ whole genome shotgun (WGS) entry which is preliminary data.</text>
</comment>
<dbReference type="EMBL" id="JANCYW010000020">
    <property type="protein sequence ID" value="KAK4538751.1"/>
    <property type="molecule type" value="Genomic_DNA"/>
</dbReference>
<feature type="domain" description="Bromo" evidence="6">
    <location>
        <begin position="99"/>
        <end position="169"/>
    </location>
</feature>